<dbReference type="InterPro" id="IPR008991">
    <property type="entry name" value="Translation_prot_SH3-like_sf"/>
</dbReference>
<organism evidence="3 4">
    <name type="scientific">Adhaeretor mobilis</name>
    <dbReference type="NCBI Taxonomy" id="1930276"/>
    <lineage>
        <taxon>Bacteria</taxon>
        <taxon>Pseudomonadati</taxon>
        <taxon>Planctomycetota</taxon>
        <taxon>Planctomycetia</taxon>
        <taxon>Pirellulales</taxon>
        <taxon>Lacipirellulaceae</taxon>
        <taxon>Adhaeretor</taxon>
    </lineage>
</organism>
<dbReference type="InterPro" id="IPR036735">
    <property type="entry name" value="NGN_dom_sf"/>
</dbReference>
<protein>
    <submittedName>
        <fullName evidence="3">Transcriptional activator RfaH</fullName>
    </submittedName>
</protein>
<reference evidence="3 4" key="1">
    <citation type="submission" date="2019-02" db="EMBL/GenBank/DDBJ databases">
        <title>Deep-cultivation of Planctomycetes and their phenomic and genomic characterization uncovers novel biology.</title>
        <authorList>
            <person name="Wiegand S."/>
            <person name="Jogler M."/>
            <person name="Boedeker C."/>
            <person name="Pinto D."/>
            <person name="Vollmers J."/>
            <person name="Rivas-Marin E."/>
            <person name="Kohn T."/>
            <person name="Peeters S.H."/>
            <person name="Heuer A."/>
            <person name="Rast P."/>
            <person name="Oberbeckmann S."/>
            <person name="Bunk B."/>
            <person name="Jeske O."/>
            <person name="Meyerdierks A."/>
            <person name="Storesund J.E."/>
            <person name="Kallscheuer N."/>
            <person name="Luecker S."/>
            <person name="Lage O.M."/>
            <person name="Pohl T."/>
            <person name="Merkel B.J."/>
            <person name="Hornburger P."/>
            <person name="Mueller R.-W."/>
            <person name="Bruemmer F."/>
            <person name="Labrenz M."/>
            <person name="Spormann A.M."/>
            <person name="Op den Camp H."/>
            <person name="Overmann J."/>
            <person name="Amann R."/>
            <person name="Jetten M.S.M."/>
            <person name="Mascher T."/>
            <person name="Medema M.H."/>
            <person name="Devos D.P."/>
            <person name="Kaster A.-K."/>
            <person name="Ovreas L."/>
            <person name="Rohde M."/>
            <person name="Galperin M.Y."/>
            <person name="Jogler C."/>
        </authorList>
    </citation>
    <scope>NUCLEOTIDE SEQUENCE [LARGE SCALE GENOMIC DNA]</scope>
    <source>
        <strain evidence="3 4">HG15A2</strain>
    </source>
</reference>
<dbReference type="SUPFAM" id="SSF50104">
    <property type="entry name" value="Translation proteins SH3-like domain"/>
    <property type="match status" value="1"/>
</dbReference>
<dbReference type="GO" id="GO:0006354">
    <property type="term" value="P:DNA-templated transcription elongation"/>
    <property type="evidence" value="ECO:0007669"/>
    <property type="project" value="InterPro"/>
</dbReference>
<dbReference type="InterPro" id="IPR006645">
    <property type="entry name" value="NGN-like_dom"/>
</dbReference>
<dbReference type="SUPFAM" id="SSF82679">
    <property type="entry name" value="N-utilization substance G protein NusG, N-terminal domain"/>
    <property type="match status" value="1"/>
</dbReference>
<feature type="domain" description="NusG-like N-terminal" evidence="2">
    <location>
        <begin position="24"/>
        <end position="98"/>
    </location>
</feature>
<sequence length="225" mass="24789">MLRLKDNPPMTLPSLPALADAPGCWTAAYCKPRQEKALAWELCRGEVPYFLPMILRETYSGSRRRSNLYPMFTSYVFFAGGDSERLVVQKSHRTVGFLEIDPAAQASFSREISSLELALRTAPKELELYPQLVTGKRVAVIGGPMKGAEGIVLNADNPARLWIGVTMMGAGAKVELHADLLSPLSDESEEVAERVIELPVGLVGDGKHVATRRSQRDSSEFELTR</sequence>
<dbReference type="Proteomes" id="UP000319852">
    <property type="component" value="Chromosome"/>
</dbReference>
<keyword evidence="4" id="KW-1185">Reference proteome</keyword>
<dbReference type="Pfam" id="PF02357">
    <property type="entry name" value="NusG"/>
    <property type="match status" value="1"/>
</dbReference>
<dbReference type="RefSeq" id="WP_145056939.1">
    <property type="nucleotide sequence ID" value="NZ_CP036263.1"/>
</dbReference>
<gene>
    <name evidence="3" type="ORF">HG15A2_02060</name>
</gene>
<keyword evidence="1" id="KW-0804">Transcription</keyword>
<dbReference type="AlphaFoldDB" id="A0A517MQ83"/>
<dbReference type="KEGG" id="amob:HG15A2_02060"/>
<evidence type="ECO:0000313" key="4">
    <source>
        <dbReference type="Proteomes" id="UP000319852"/>
    </source>
</evidence>
<name>A0A517MQ83_9BACT</name>
<evidence type="ECO:0000259" key="2">
    <source>
        <dbReference type="Pfam" id="PF02357"/>
    </source>
</evidence>
<dbReference type="EMBL" id="CP036263">
    <property type="protein sequence ID" value="QDS96947.1"/>
    <property type="molecule type" value="Genomic_DNA"/>
</dbReference>
<evidence type="ECO:0000313" key="3">
    <source>
        <dbReference type="EMBL" id="QDS96947.1"/>
    </source>
</evidence>
<proteinExistence type="predicted"/>
<evidence type="ECO:0000256" key="1">
    <source>
        <dbReference type="ARBA" id="ARBA00023163"/>
    </source>
</evidence>
<dbReference type="Gene3D" id="3.30.70.940">
    <property type="entry name" value="NusG, N-terminal domain"/>
    <property type="match status" value="1"/>
</dbReference>
<dbReference type="OrthoDB" id="275381at2"/>
<accession>A0A517MQ83</accession>